<reference evidence="7 8" key="1">
    <citation type="journal article" date="2023" name="bioRxiv">
        <title>Genome report: Whole genome sequence and annotation of Penstemon davidsonii.</title>
        <authorList>
            <person name="Ostevik K.L."/>
            <person name="Alabady M."/>
            <person name="Zhang M."/>
            <person name="Rausher M.D."/>
        </authorList>
    </citation>
    <scope>NUCLEOTIDE SEQUENCE [LARGE SCALE GENOMIC DNA]</scope>
    <source>
        <strain evidence="7">DNT005</strain>
        <tissue evidence="7">Whole leaf</tissue>
    </source>
</reference>
<dbReference type="InterPro" id="IPR006671">
    <property type="entry name" value="Cyclin_N"/>
</dbReference>
<dbReference type="Proteomes" id="UP001291926">
    <property type="component" value="Unassembled WGS sequence"/>
</dbReference>
<dbReference type="InterPro" id="IPR039361">
    <property type="entry name" value="Cyclin"/>
</dbReference>
<accession>A0ABR0DCE2</accession>
<evidence type="ECO:0000256" key="3">
    <source>
        <dbReference type="ARBA" id="ARBA00023306"/>
    </source>
</evidence>
<dbReference type="InterPro" id="IPR013763">
    <property type="entry name" value="Cyclin-like_dom"/>
</dbReference>
<dbReference type="SMART" id="SM00385">
    <property type="entry name" value="CYCLIN"/>
    <property type="match status" value="2"/>
</dbReference>
<feature type="domain" description="Cyclin C-terminal" evidence="6">
    <location>
        <begin position="189"/>
        <end position="320"/>
    </location>
</feature>
<keyword evidence="2 4" id="KW-0195">Cyclin</keyword>
<comment type="similarity">
    <text evidence="4">Belongs to the cyclin family.</text>
</comment>
<dbReference type="Gene3D" id="1.10.472.10">
    <property type="entry name" value="Cyclin-like"/>
    <property type="match status" value="2"/>
</dbReference>
<feature type="domain" description="Cyclin-like" evidence="5">
    <location>
        <begin position="197"/>
        <end position="285"/>
    </location>
</feature>
<evidence type="ECO:0000256" key="4">
    <source>
        <dbReference type="RuleBase" id="RU000383"/>
    </source>
</evidence>
<gene>
    <name evidence="7" type="ORF">RD792_006198</name>
</gene>
<keyword evidence="8" id="KW-1185">Reference proteome</keyword>
<proteinExistence type="inferred from homology"/>
<dbReference type="PANTHER" id="PTHR10177">
    <property type="entry name" value="CYCLINS"/>
    <property type="match status" value="1"/>
</dbReference>
<dbReference type="Pfam" id="PF02984">
    <property type="entry name" value="Cyclin_C"/>
    <property type="match status" value="1"/>
</dbReference>
<dbReference type="InterPro" id="IPR004367">
    <property type="entry name" value="Cyclin_C-dom"/>
</dbReference>
<evidence type="ECO:0000259" key="5">
    <source>
        <dbReference type="SMART" id="SM00385"/>
    </source>
</evidence>
<protein>
    <recommendedName>
        <fullName evidence="9">Cyclin N-terminal domain-containing protein</fullName>
    </recommendedName>
</protein>
<evidence type="ECO:0000313" key="7">
    <source>
        <dbReference type="EMBL" id="KAK4486890.1"/>
    </source>
</evidence>
<evidence type="ECO:0000259" key="6">
    <source>
        <dbReference type="SMART" id="SM01332"/>
    </source>
</evidence>
<evidence type="ECO:0008006" key="9">
    <source>
        <dbReference type="Google" id="ProtNLM"/>
    </source>
</evidence>
<dbReference type="SMART" id="SM01332">
    <property type="entry name" value="Cyclin_C"/>
    <property type="match status" value="1"/>
</dbReference>
<name>A0ABR0DCE2_9LAMI</name>
<organism evidence="7 8">
    <name type="scientific">Penstemon davidsonii</name>
    <dbReference type="NCBI Taxonomy" id="160366"/>
    <lineage>
        <taxon>Eukaryota</taxon>
        <taxon>Viridiplantae</taxon>
        <taxon>Streptophyta</taxon>
        <taxon>Embryophyta</taxon>
        <taxon>Tracheophyta</taxon>
        <taxon>Spermatophyta</taxon>
        <taxon>Magnoliopsida</taxon>
        <taxon>eudicotyledons</taxon>
        <taxon>Gunneridae</taxon>
        <taxon>Pentapetalae</taxon>
        <taxon>asterids</taxon>
        <taxon>lamiids</taxon>
        <taxon>Lamiales</taxon>
        <taxon>Plantaginaceae</taxon>
        <taxon>Cheloneae</taxon>
        <taxon>Penstemon</taxon>
    </lineage>
</organism>
<comment type="caution">
    <text evidence="7">The sequence shown here is derived from an EMBL/GenBank/DDBJ whole genome shotgun (WGS) entry which is preliminary data.</text>
</comment>
<keyword evidence="3" id="KW-0131">Cell cycle</keyword>
<dbReference type="SUPFAM" id="SSF47954">
    <property type="entry name" value="Cyclin-like"/>
    <property type="match status" value="2"/>
</dbReference>
<evidence type="ECO:0000256" key="1">
    <source>
        <dbReference type="ARBA" id="ARBA00022618"/>
    </source>
</evidence>
<dbReference type="EMBL" id="JAYDYQ010002152">
    <property type="protein sequence ID" value="KAK4486890.1"/>
    <property type="molecule type" value="Genomic_DNA"/>
</dbReference>
<dbReference type="Pfam" id="PF00134">
    <property type="entry name" value="Cyclin_N"/>
    <property type="match status" value="1"/>
</dbReference>
<feature type="domain" description="Cyclin-like" evidence="5">
    <location>
        <begin position="92"/>
        <end position="180"/>
    </location>
</feature>
<dbReference type="InterPro" id="IPR036915">
    <property type="entry name" value="Cyclin-like_sf"/>
</dbReference>
<keyword evidence="1" id="KW-0132">Cell division</keyword>
<evidence type="ECO:0000256" key="2">
    <source>
        <dbReference type="ARBA" id="ARBA00023127"/>
    </source>
</evidence>
<evidence type="ECO:0000313" key="8">
    <source>
        <dbReference type="Proteomes" id="UP001291926"/>
    </source>
</evidence>
<sequence length="330" mass="38049">MKTISTMIYPGPMINNTLEERNNQNLPLGAIMDHSIIDNCIKEILNINVDEVEEPTLCPFLSAEIFKNLGIIETETRPRLVKVHPERASCVDWLVHVANEYGFVREQEALHLAINYLDRYLSGNQVRESKYLYFLGMTCLMIAIKYEQEVCIPRLDDYVFLTEGIFSAQDFIQMEYSVLSYLDFKVTTPTAWCFVVRYLSVIARHDRGGDYGSSGDLECVARFITWLSLFSDSVLCYLPSTIAASSVFLARYILVPTKTPWNETLAYYTEYQPSDLRECVFDLYELCLMSRNSSLPSIKKKYNCLINVCGCVEFERCPPSIPHEYFQDPY</sequence>